<evidence type="ECO:0000256" key="2">
    <source>
        <dbReference type="ARBA" id="ARBA00022692"/>
    </source>
</evidence>
<keyword evidence="4 7" id="KW-0472">Membrane</keyword>
<comment type="caution">
    <text evidence="9">The sequence shown here is derived from an EMBL/GenBank/DDBJ whole genome shotgun (WGS) entry which is preliminary data.</text>
</comment>
<dbReference type="AlphaFoldDB" id="A0A8K0SD96"/>
<name>A0A8K0SD96_9HYPO</name>
<feature type="transmembrane region" description="Helical" evidence="7">
    <location>
        <begin position="277"/>
        <end position="297"/>
    </location>
</feature>
<feature type="transmembrane region" description="Helical" evidence="7">
    <location>
        <begin position="209"/>
        <end position="228"/>
    </location>
</feature>
<feature type="transmembrane region" description="Helical" evidence="7">
    <location>
        <begin position="118"/>
        <end position="140"/>
    </location>
</feature>
<sequence>MAEQLNIDLPPEPNRTIVLNSPVMQPPDGVIPNLSSPHHRGDIAIAVTTTFLVLTSFAVSVRCYSQFITGRLLSLPNVLGLLSFGAYCGLVGTTYRLAMLRTFWNHQWNFSFLQISHVLFQLYLQPIFYCLFTVLIKPAILYEWKRIFVPYGVQNRFSRTCNALIIISVIFYIAYFIALQFHCRPYSKIWRRWVPGECYTRGSLDIPSAVFNLVLDVFIFILPQRTIWGLQATRKRRAGIAIVFSVGLLAVGCATGLVYTISRLDYEADFIFDQGPAVLWFLAESTCVLLVFCVPFFPKAFHDTWVLTMFEYPLSKVQDIKRNAQKQPSMAGGNSPQWHENAVPTEFHGPVNELSTTICDRQGRFDQNRILRTTEISVEINSNAMFLSMDNEVGNKGEHENSGPWDGIKPYKNYHS</sequence>
<feature type="transmembrane region" description="Helical" evidence="7">
    <location>
        <begin position="77"/>
        <end position="98"/>
    </location>
</feature>
<evidence type="ECO:0000259" key="8">
    <source>
        <dbReference type="Pfam" id="PF20684"/>
    </source>
</evidence>
<gene>
    <name evidence="9" type="ORF">B0I35DRAFT_445172</name>
</gene>
<comment type="subcellular location">
    <subcellularLocation>
        <location evidence="1">Membrane</location>
        <topology evidence="1">Multi-pass membrane protein</topology>
    </subcellularLocation>
</comment>
<feature type="transmembrane region" description="Helical" evidence="7">
    <location>
        <begin position="240"/>
        <end position="262"/>
    </location>
</feature>
<reference evidence="9" key="1">
    <citation type="journal article" date="2021" name="Nat. Commun.">
        <title>Genetic determinants of endophytism in the Arabidopsis root mycobiome.</title>
        <authorList>
            <person name="Mesny F."/>
            <person name="Miyauchi S."/>
            <person name="Thiergart T."/>
            <person name="Pickel B."/>
            <person name="Atanasova L."/>
            <person name="Karlsson M."/>
            <person name="Huettel B."/>
            <person name="Barry K.W."/>
            <person name="Haridas S."/>
            <person name="Chen C."/>
            <person name="Bauer D."/>
            <person name="Andreopoulos W."/>
            <person name="Pangilinan J."/>
            <person name="LaButti K."/>
            <person name="Riley R."/>
            <person name="Lipzen A."/>
            <person name="Clum A."/>
            <person name="Drula E."/>
            <person name="Henrissat B."/>
            <person name="Kohler A."/>
            <person name="Grigoriev I.V."/>
            <person name="Martin F.M."/>
            <person name="Hacquard S."/>
        </authorList>
    </citation>
    <scope>NUCLEOTIDE SEQUENCE</scope>
    <source>
        <strain evidence="9">MPI-CAGE-CH-0235</strain>
    </source>
</reference>
<evidence type="ECO:0000256" key="7">
    <source>
        <dbReference type="SAM" id="Phobius"/>
    </source>
</evidence>
<evidence type="ECO:0000313" key="9">
    <source>
        <dbReference type="EMBL" id="KAH7304387.1"/>
    </source>
</evidence>
<accession>A0A8K0SD96</accession>
<keyword evidence="10" id="KW-1185">Reference proteome</keyword>
<dbReference type="EMBL" id="JAGPNK010000023">
    <property type="protein sequence ID" value="KAH7304387.1"/>
    <property type="molecule type" value="Genomic_DNA"/>
</dbReference>
<feature type="transmembrane region" description="Helical" evidence="7">
    <location>
        <begin position="43"/>
        <end position="65"/>
    </location>
</feature>
<comment type="similarity">
    <text evidence="5">Belongs to the SAT4 family.</text>
</comment>
<evidence type="ECO:0000256" key="5">
    <source>
        <dbReference type="ARBA" id="ARBA00038359"/>
    </source>
</evidence>
<evidence type="ECO:0000313" key="10">
    <source>
        <dbReference type="Proteomes" id="UP000813444"/>
    </source>
</evidence>
<evidence type="ECO:0000256" key="1">
    <source>
        <dbReference type="ARBA" id="ARBA00004141"/>
    </source>
</evidence>
<keyword evidence="3 7" id="KW-1133">Transmembrane helix</keyword>
<evidence type="ECO:0000256" key="3">
    <source>
        <dbReference type="ARBA" id="ARBA00022989"/>
    </source>
</evidence>
<dbReference type="InterPro" id="IPR052337">
    <property type="entry name" value="SAT4-like"/>
</dbReference>
<dbReference type="GO" id="GO:0016020">
    <property type="term" value="C:membrane"/>
    <property type="evidence" value="ECO:0007669"/>
    <property type="project" value="UniProtKB-SubCell"/>
</dbReference>
<dbReference type="PANTHER" id="PTHR33048:SF47">
    <property type="entry name" value="INTEGRAL MEMBRANE PROTEIN-RELATED"/>
    <property type="match status" value="1"/>
</dbReference>
<protein>
    <recommendedName>
        <fullName evidence="8">Rhodopsin domain-containing protein</fullName>
    </recommendedName>
</protein>
<dbReference type="Pfam" id="PF20684">
    <property type="entry name" value="Fung_rhodopsin"/>
    <property type="match status" value="1"/>
</dbReference>
<feature type="domain" description="Rhodopsin" evidence="8">
    <location>
        <begin position="62"/>
        <end position="299"/>
    </location>
</feature>
<dbReference type="OrthoDB" id="444631at2759"/>
<dbReference type="Proteomes" id="UP000813444">
    <property type="component" value="Unassembled WGS sequence"/>
</dbReference>
<feature type="transmembrane region" description="Helical" evidence="7">
    <location>
        <begin position="161"/>
        <end position="181"/>
    </location>
</feature>
<dbReference type="PANTHER" id="PTHR33048">
    <property type="entry name" value="PTH11-LIKE INTEGRAL MEMBRANE PROTEIN (AFU_ORTHOLOGUE AFUA_5G11245)"/>
    <property type="match status" value="1"/>
</dbReference>
<keyword evidence="2 7" id="KW-0812">Transmembrane</keyword>
<feature type="region of interest" description="Disordered" evidence="6">
    <location>
        <begin position="393"/>
        <end position="416"/>
    </location>
</feature>
<organism evidence="9 10">
    <name type="scientific">Stachybotrys elegans</name>
    <dbReference type="NCBI Taxonomy" id="80388"/>
    <lineage>
        <taxon>Eukaryota</taxon>
        <taxon>Fungi</taxon>
        <taxon>Dikarya</taxon>
        <taxon>Ascomycota</taxon>
        <taxon>Pezizomycotina</taxon>
        <taxon>Sordariomycetes</taxon>
        <taxon>Hypocreomycetidae</taxon>
        <taxon>Hypocreales</taxon>
        <taxon>Stachybotryaceae</taxon>
        <taxon>Stachybotrys</taxon>
    </lineage>
</organism>
<proteinExistence type="inferred from homology"/>
<evidence type="ECO:0000256" key="6">
    <source>
        <dbReference type="SAM" id="MobiDB-lite"/>
    </source>
</evidence>
<evidence type="ECO:0000256" key="4">
    <source>
        <dbReference type="ARBA" id="ARBA00023136"/>
    </source>
</evidence>
<dbReference type="InterPro" id="IPR049326">
    <property type="entry name" value="Rhodopsin_dom_fungi"/>
</dbReference>